<dbReference type="PANTHER" id="PTHR42982:SF1">
    <property type="entry name" value="SEC-INDEPENDENT PROTEIN TRANSLOCASE PROTEIN TATA"/>
    <property type="match status" value="1"/>
</dbReference>
<evidence type="ECO:0000256" key="3">
    <source>
        <dbReference type="ARBA" id="ARBA00022475"/>
    </source>
</evidence>
<gene>
    <name evidence="9" type="primary">tatA</name>
    <name evidence="10" type="ORF">COB67_04670</name>
</gene>
<keyword evidence="6 9" id="KW-1133">Transmembrane helix</keyword>
<keyword evidence="3 9" id="KW-1003">Cell membrane</keyword>
<dbReference type="GO" id="GO:0043953">
    <property type="term" value="P:protein transport by the Tat complex"/>
    <property type="evidence" value="ECO:0007669"/>
    <property type="project" value="UniProtKB-UniRule"/>
</dbReference>
<dbReference type="HAMAP" id="MF_00236">
    <property type="entry name" value="TatA_E"/>
    <property type="match status" value="1"/>
</dbReference>
<protein>
    <recommendedName>
        <fullName evidence="9">Sec-independent protein translocase protein TatA</fullName>
    </recommendedName>
</protein>
<accession>A0A2A4T6P4</accession>
<dbReference type="Proteomes" id="UP000218113">
    <property type="component" value="Unassembled WGS sequence"/>
</dbReference>
<evidence type="ECO:0000313" key="10">
    <source>
        <dbReference type="EMBL" id="PCI29192.1"/>
    </source>
</evidence>
<evidence type="ECO:0000313" key="11">
    <source>
        <dbReference type="Proteomes" id="UP000218113"/>
    </source>
</evidence>
<comment type="function">
    <text evidence="9">Part of the twin-arginine translocation (Tat) system that transports large folded proteins containing a characteristic twin-arginine motif in their signal peptide across membranes. TatA could form the protein-conducting channel of the Tat system.</text>
</comment>
<dbReference type="EMBL" id="NVSR01000018">
    <property type="protein sequence ID" value="PCI29192.1"/>
    <property type="molecule type" value="Genomic_DNA"/>
</dbReference>
<keyword evidence="4 9" id="KW-0812">Transmembrane</keyword>
<sequence length="107" mass="11484">MFNMGMTEMLIIGAIALIVIGPAKLPDLARALGRGLTEFKRATNDFKSTVAEEVEKAAGPEAKDLANLAKDVRQKTSFNSKSIGDYLETAADVIEAGSKDKEKPKQS</sequence>
<comment type="caution">
    <text evidence="10">The sequence shown here is derived from an EMBL/GenBank/DDBJ whole genome shotgun (WGS) entry which is preliminary data.</text>
</comment>
<dbReference type="Gene3D" id="1.20.5.3310">
    <property type="match status" value="1"/>
</dbReference>
<dbReference type="Pfam" id="PF02416">
    <property type="entry name" value="TatA_B_E"/>
    <property type="match status" value="1"/>
</dbReference>
<keyword evidence="2 9" id="KW-0813">Transport</keyword>
<proteinExistence type="inferred from homology"/>
<evidence type="ECO:0000256" key="5">
    <source>
        <dbReference type="ARBA" id="ARBA00022927"/>
    </source>
</evidence>
<dbReference type="PRINTS" id="PR01506">
    <property type="entry name" value="TATBPROTEIN"/>
</dbReference>
<organism evidence="10 11">
    <name type="scientific">SAR324 cluster bacterium</name>
    <dbReference type="NCBI Taxonomy" id="2024889"/>
    <lineage>
        <taxon>Bacteria</taxon>
        <taxon>Deltaproteobacteria</taxon>
        <taxon>SAR324 cluster</taxon>
    </lineage>
</organism>
<dbReference type="AlphaFoldDB" id="A0A2A4T6P4"/>
<evidence type="ECO:0000256" key="8">
    <source>
        <dbReference type="ARBA" id="ARBA00023136"/>
    </source>
</evidence>
<comment type="subcellular location">
    <subcellularLocation>
        <location evidence="1 9">Cell membrane</location>
        <topology evidence="1 9">Single-pass membrane protein</topology>
    </subcellularLocation>
</comment>
<dbReference type="InterPro" id="IPR006312">
    <property type="entry name" value="TatA/E"/>
</dbReference>
<keyword evidence="8 9" id="KW-0472">Membrane</keyword>
<comment type="subunit">
    <text evidence="9">Forms a complex with TatC.</text>
</comment>
<keyword evidence="7 9" id="KW-0811">Translocation</keyword>
<dbReference type="GO" id="GO:0033281">
    <property type="term" value="C:TAT protein transport complex"/>
    <property type="evidence" value="ECO:0007669"/>
    <property type="project" value="UniProtKB-UniRule"/>
</dbReference>
<name>A0A2A4T6P4_9DELT</name>
<evidence type="ECO:0000256" key="4">
    <source>
        <dbReference type="ARBA" id="ARBA00022692"/>
    </source>
</evidence>
<dbReference type="GO" id="GO:0008320">
    <property type="term" value="F:protein transmembrane transporter activity"/>
    <property type="evidence" value="ECO:0007669"/>
    <property type="project" value="UniProtKB-UniRule"/>
</dbReference>
<evidence type="ECO:0000256" key="7">
    <source>
        <dbReference type="ARBA" id="ARBA00023010"/>
    </source>
</evidence>
<evidence type="ECO:0000256" key="1">
    <source>
        <dbReference type="ARBA" id="ARBA00004162"/>
    </source>
</evidence>
<evidence type="ECO:0000256" key="2">
    <source>
        <dbReference type="ARBA" id="ARBA00022448"/>
    </source>
</evidence>
<comment type="similarity">
    <text evidence="9">Belongs to the TatA/E family.</text>
</comment>
<evidence type="ECO:0000256" key="9">
    <source>
        <dbReference type="HAMAP-Rule" id="MF_00236"/>
    </source>
</evidence>
<reference evidence="11" key="1">
    <citation type="submission" date="2017-08" db="EMBL/GenBank/DDBJ databases">
        <title>A dynamic microbial community with high functional redundancy inhabits the cold, oxic subseafloor aquifer.</title>
        <authorList>
            <person name="Tully B.J."/>
            <person name="Wheat C.G."/>
            <person name="Glazer B.T."/>
            <person name="Huber J.A."/>
        </authorList>
    </citation>
    <scope>NUCLEOTIDE SEQUENCE [LARGE SCALE GENOMIC DNA]</scope>
</reference>
<keyword evidence="5 9" id="KW-0653">Protein transport</keyword>
<evidence type="ECO:0000256" key="6">
    <source>
        <dbReference type="ARBA" id="ARBA00022989"/>
    </source>
</evidence>
<dbReference type="PANTHER" id="PTHR42982">
    <property type="entry name" value="SEC-INDEPENDENT PROTEIN TRANSLOCASE PROTEIN TATA"/>
    <property type="match status" value="1"/>
</dbReference>
<dbReference type="InterPro" id="IPR003369">
    <property type="entry name" value="TatA/B/E"/>
</dbReference>